<dbReference type="InterPro" id="IPR047187">
    <property type="entry name" value="SF1_C_Upf1"/>
</dbReference>
<accession>A0A8C0INQ2</accession>
<feature type="compositionally biased region" description="Basic and acidic residues" evidence="1">
    <location>
        <begin position="2195"/>
        <end position="2216"/>
    </location>
</feature>
<dbReference type="InterPro" id="IPR041677">
    <property type="entry name" value="DNA2/NAM7_AAA_11"/>
</dbReference>
<dbReference type="CDD" id="cd18808">
    <property type="entry name" value="SF1_C_Upf1"/>
    <property type="match status" value="1"/>
</dbReference>
<feature type="region of interest" description="Disordered" evidence="1">
    <location>
        <begin position="985"/>
        <end position="1027"/>
    </location>
</feature>
<name>A0A8C0INQ2_CHEAB</name>
<reference evidence="4" key="2">
    <citation type="submission" date="2025-09" db="UniProtKB">
        <authorList>
            <consortium name="Ensembl"/>
        </authorList>
    </citation>
    <scope>IDENTIFICATION</scope>
</reference>
<dbReference type="PANTHER" id="PTHR10887">
    <property type="entry name" value="DNA2/NAM7 HELICASE FAMILY"/>
    <property type="match status" value="1"/>
</dbReference>
<dbReference type="PANTHER" id="PTHR10887:SF537">
    <property type="entry name" value="HELICASE SENATAXIN-RELATED"/>
    <property type="match status" value="1"/>
</dbReference>
<feature type="region of interest" description="Disordered" evidence="1">
    <location>
        <begin position="735"/>
        <end position="762"/>
    </location>
</feature>
<dbReference type="FunFam" id="3.40.50.300:FF:000810">
    <property type="entry name" value="probable helicase senataxin"/>
    <property type="match status" value="1"/>
</dbReference>
<dbReference type="GeneTree" id="ENSGT00940000160918"/>
<dbReference type="CDD" id="cd18042">
    <property type="entry name" value="DEXXQc_SETX"/>
    <property type="match status" value="1"/>
</dbReference>
<dbReference type="InterPro" id="IPR016024">
    <property type="entry name" value="ARM-type_fold"/>
</dbReference>
<dbReference type="GO" id="GO:0006369">
    <property type="term" value="P:termination of RNA polymerase II transcription"/>
    <property type="evidence" value="ECO:0007669"/>
    <property type="project" value="TreeGrafter"/>
</dbReference>
<feature type="compositionally biased region" description="Basic and acidic residues" evidence="1">
    <location>
        <begin position="2279"/>
        <end position="2334"/>
    </location>
</feature>
<feature type="region of interest" description="Disordered" evidence="1">
    <location>
        <begin position="1112"/>
        <end position="1156"/>
    </location>
</feature>
<dbReference type="Proteomes" id="UP000694404">
    <property type="component" value="Unplaced"/>
</dbReference>
<evidence type="ECO:0000259" key="3">
    <source>
        <dbReference type="Pfam" id="PF13087"/>
    </source>
</evidence>
<dbReference type="GO" id="GO:0001147">
    <property type="term" value="F:transcription termination site sequence-specific DNA binding"/>
    <property type="evidence" value="ECO:0007669"/>
    <property type="project" value="TreeGrafter"/>
</dbReference>
<feature type="domain" description="DNA2/NAM7 helicase helicase" evidence="2">
    <location>
        <begin position="1786"/>
        <end position="1867"/>
    </location>
</feature>
<dbReference type="Pfam" id="PF13086">
    <property type="entry name" value="AAA_11"/>
    <property type="match status" value="2"/>
</dbReference>
<feature type="compositionally biased region" description="Polar residues" evidence="1">
    <location>
        <begin position="995"/>
        <end position="1013"/>
    </location>
</feature>
<dbReference type="Ensembl" id="ENSCABT00000010539.1">
    <property type="protein sequence ID" value="ENSCABP00000009605.1"/>
    <property type="gene ID" value="ENSCABG00000006727.1"/>
</dbReference>
<feature type="domain" description="DNA2/NAM7 helicase helicase" evidence="2">
    <location>
        <begin position="1614"/>
        <end position="1768"/>
    </location>
</feature>
<dbReference type="GO" id="GO:0016604">
    <property type="term" value="C:nuclear body"/>
    <property type="evidence" value="ECO:0007669"/>
    <property type="project" value="TreeGrafter"/>
</dbReference>
<feature type="region of interest" description="Disordered" evidence="1">
    <location>
        <begin position="2138"/>
        <end position="2341"/>
    </location>
</feature>
<dbReference type="Gene3D" id="3.40.50.300">
    <property type="entry name" value="P-loop containing nucleotide triphosphate hydrolases"/>
    <property type="match status" value="2"/>
</dbReference>
<reference evidence="4" key="1">
    <citation type="submission" date="2025-08" db="UniProtKB">
        <authorList>
            <consortium name="Ensembl"/>
        </authorList>
    </citation>
    <scope>IDENTIFICATION</scope>
</reference>
<dbReference type="SUPFAM" id="SSF48371">
    <property type="entry name" value="ARM repeat"/>
    <property type="match status" value="1"/>
</dbReference>
<feature type="region of interest" description="Disordered" evidence="1">
    <location>
        <begin position="1279"/>
        <end position="1369"/>
    </location>
</feature>
<evidence type="ECO:0000256" key="1">
    <source>
        <dbReference type="SAM" id="MobiDB-lite"/>
    </source>
</evidence>
<dbReference type="InterPro" id="IPR041679">
    <property type="entry name" value="DNA2/NAM7-like_C"/>
</dbReference>
<dbReference type="InterPro" id="IPR027417">
    <property type="entry name" value="P-loop_NTPase"/>
</dbReference>
<evidence type="ECO:0000313" key="4">
    <source>
        <dbReference type="Ensembl" id="ENSCABP00000009605.1"/>
    </source>
</evidence>
<feature type="compositionally biased region" description="Low complexity" evidence="1">
    <location>
        <begin position="736"/>
        <end position="746"/>
    </location>
</feature>
<organism evidence="4 5">
    <name type="scientific">Chelonoidis abingdonii</name>
    <name type="common">Abingdon island giant tortoise</name>
    <name type="synonym">Testudo abingdonii</name>
    <dbReference type="NCBI Taxonomy" id="106734"/>
    <lineage>
        <taxon>Eukaryota</taxon>
        <taxon>Metazoa</taxon>
        <taxon>Chordata</taxon>
        <taxon>Craniata</taxon>
        <taxon>Vertebrata</taxon>
        <taxon>Euteleostomi</taxon>
        <taxon>Archelosauria</taxon>
        <taxon>Testudinata</taxon>
        <taxon>Testudines</taxon>
        <taxon>Cryptodira</taxon>
        <taxon>Durocryptodira</taxon>
        <taxon>Testudinoidea</taxon>
        <taxon>Testudinidae</taxon>
        <taxon>Chelonoidis</taxon>
    </lineage>
</organism>
<protein>
    <submittedName>
        <fullName evidence="4">Senataxin</fullName>
    </submittedName>
</protein>
<evidence type="ECO:0000313" key="5">
    <source>
        <dbReference type="Proteomes" id="UP000694404"/>
    </source>
</evidence>
<proteinExistence type="predicted"/>
<feature type="compositionally biased region" description="Polar residues" evidence="1">
    <location>
        <begin position="2217"/>
        <end position="2230"/>
    </location>
</feature>
<keyword evidence="5" id="KW-1185">Reference proteome</keyword>
<evidence type="ECO:0000259" key="2">
    <source>
        <dbReference type="Pfam" id="PF13086"/>
    </source>
</evidence>
<feature type="compositionally biased region" description="Polar residues" evidence="1">
    <location>
        <begin position="1296"/>
        <end position="1311"/>
    </location>
</feature>
<feature type="domain" description="DNA2/NAM7 helicase-like C-terminal" evidence="3">
    <location>
        <begin position="1875"/>
        <end position="2069"/>
    </location>
</feature>
<dbReference type="Pfam" id="PF13087">
    <property type="entry name" value="AAA_12"/>
    <property type="match status" value="1"/>
</dbReference>
<sequence>MSTCRWCTPGGSSTTQFLRTYASRTLSPEDHAAANADLCYCLECVVEYHKARDELPSLLQEILWELETSRLIDHFEKSMKTDIEEDDELFIVDDNGETKLSGYTGPDFENNLRVPLLEILKYPYLLLHLCVEALCKMEQVNFSFQVFDKHPGIYLLLVHPNEVIRRWAILTARNLGKVDRDDYYDLQEVLTCLFKVIELGLFDSPDIYSSSMIEKGKLILLPSHLYDTTNYKNYWLGICMLLTVLEEQAMDSLLLSPDKQNDFMQSILHTMEKQTDDESTDPFWPALHCFMVILDQLGSKVWGQLIDPVQAFQTIINNVSYNNEIKNIRNSSRRTKSEPESNYEDEMVTCSQIVYNYNTEKPKKDTGWKTAICPDYCPNMYEDMQSLANVLQSDIGQDMRVHNSTFLWFIPFVQSLMDLKDLGVAYIVEVIHHLCSEIKGFLSERVQQCDKVSEFFILILVSVIELHRNKKCLHLLWISSQEWVEAVVKCANLPTIAFTRCSEKAPGNCPKVTSAISSQASNSVQHACVQLIRSLLREGYQLGQQTVCKQFLDKLNLLLRGNLPLGWQLKNQETQELQMCLKQVIRSIKDRSSNASIPVENSVICTNLPTIPIKQEKGTASDRCQMNIHHRDSLSPPPLLIKHESTDRLLDFSRYFKGEGDSEEKINSEDNAAIACDLVKKKSGASPLTDSQIDRDLDKLSLAAYAKGVHFPVDSSEEHLIHLCDFTRKVKGAVRSSTKGQSNKSSSDTDCPNNEVIVISDSSSDEEKKLAIKKPIKKEVYVCPEKQPLTSGYVSDSANKKEQLKTHSSPLPCEEHNSQFFEFETEDDVFSVWQDSQINDEEGNRAQEQDSNLTSTSNCTSDIFELADRINDWGYDTDYISDDIIEKAEEIVERQIDSLSHKKVSITGTKSEAPFQEPAIRGNATVQSENFTHPDAVAKDHAKNTRLMEPRASTSSVSLASKLTIKKSTLSPAKSLAKSKMVRTALRSPRKMSLKTVQNKKLPQTSSRNTEPCRSTPAVVPPKKVRQCPEPTSTVVKLGLKKGPRKAFELSQRSLDSLAELRSYGKAAGAVQTARKQKTKLIAPQNLVIKHNRKMLACQDLQFLRQIRPTQVGRGKNQIGSSEGRSKKITKKSNPKHPIQQPVASDPVSAAGTSEKQKERIAEQIYYVVPLVSPSAPHFEGATLKESKPKLNENSDEDDLFLTQSDPVDMEMCSQMENIGDIIMSSEKEPLDTEVDAAESLLQNEPLGIVKCKNKDCTEQVEKTGEYCSKHSATSASDHLFIKPGLPPPKPEKPSTAKNFSSNTSSRSANLTKDFENISKHSLSSKANRSLQSQSSSNVLRPQNMQTNSTSRFPNRSASGAHSGQERSLPSFPQANALVTQQRDHSIFVTEVLKWNYEMFVNFSQFGLPYNLLQSIMVSVPVKFHGYNDYFNTFFPLMMLNAFETVSNLPAFFMKLEKNSYHLHLQNFCADLNRADFTACIRESDLAKQLHPKEDDLVFLVVPEKQNTFAEESEVESPLVYHVGFVTRFSRQNEQHIVCHLSVQTRGNLSYYINQPVKCVVVSSLVTTQRRFKGLLLLSRSPLAKPIINPSYADFCPRDLNVTSESTTSYVRDYNADQKKAIETAYAMVKEHPRLPRICLIHGPPGTGKSKTIVGLLYRILTERSGNENRAQNLNAKIKRNRILVCAPSNAAVDELMKKIILEFKEKCQDRRNPLGNCGDINLVRLGPEKSISIDVLRFSLDSQVSHRMSKCCYHKSKQMIKKILTLSKRSTILRVLPLYSKVGGRPQEVQASIILESHIICCTLSTSGGFLLESAFRRQGLDPFSCVIVDEAGQSCEVETLIPLTHRCSKLVLVGDPKQLPPTVISMKAQEYGYDQSMMARLHKHLEEQMQQNVIGKLPVVQLTIQYRMHPDICLFPSNYIYGRTLKTDRATEENRCSSDWLFQPYLVFDVADGHEKRDNDSFANPQEVKLVMEIMKLIKEKKNDIGFRHIGIITPYSAQKKMIQQELDREAGEVDTVDGFQGRQKDCILVTCVRANSTQGSIGFLASLQRLNVTITRARYSLFILGRLTTLMENKDWNKLIQDAQRRGAIIKTCDKNYKRDAVKILKLKPALQRPLSYPPPAALSEKATQVQACLGSDGKNKVTNRQSSSDSRKLSASAGLSAQGNGVVRQPPESQALGSKGVTLPTRVQPAARERPRDPRLARRTEATGKEQASKNSNPSALSNPDVTLSRGPDASSGPWGQISTVQPPVSKAEDWNKPNQTVRQSDMPFTASHTARHDHDWRVSVSSKEARTVGKEDQEGNEWSKDKDYRTPASRRASEQPPENKDLSEAKRRKVSY</sequence>
<feature type="compositionally biased region" description="Polar residues" evidence="1">
    <location>
        <begin position="1320"/>
        <end position="1369"/>
    </location>
</feature>
<dbReference type="InterPro" id="IPR045055">
    <property type="entry name" value="DNA2/NAM7-like"/>
</dbReference>
<dbReference type="GO" id="GO:0004386">
    <property type="term" value="F:helicase activity"/>
    <property type="evidence" value="ECO:0007669"/>
    <property type="project" value="InterPro"/>
</dbReference>
<gene>
    <name evidence="4" type="primary">SETX</name>
</gene>
<dbReference type="SUPFAM" id="SSF52540">
    <property type="entry name" value="P-loop containing nucleoside triphosphate hydrolases"/>
    <property type="match status" value="1"/>
</dbReference>